<keyword evidence="2" id="KW-0472">Membrane</keyword>
<evidence type="ECO:0000256" key="2">
    <source>
        <dbReference type="SAM" id="Phobius"/>
    </source>
</evidence>
<reference evidence="3" key="1">
    <citation type="submission" date="2007-07" db="EMBL/GenBank/DDBJ databases">
        <title>PCAP assembly of the Caenorhabditis remanei genome.</title>
        <authorList>
            <consortium name="The Caenorhabditis remanei Sequencing Consortium"/>
            <person name="Wilson R.K."/>
        </authorList>
    </citation>
    <scope>NUCLEOTIDE SEQUENCE [LARGE SCALE GENOMIC DNA]</scope>
    <source>
        <strain evidence="3">PB4641</strain>
    </source>
</reference>
<dbReference type="HOGENOM" id="CLU_125626_0_0_1"/>
<feature type="region of interest" description="Disordered" evidence="1">
    <location>
        <begin position="1"/>
        <end position="21"/>
    </location>
</feature>
<dbReference type="Proteomes" id="UP000008281">
    <property type="component" value="Unassembled WGS sequence"/>
</dbReference>
<sequence>MLDPRETFEKYERRSPHPPVVSERREYISCEYRREPVEQSEFSGRPNSILRNSNVHSYQQDRDREHARLACEYKREPQPEQGQLACELRARPSTTITTFLPENTKRKLPLGWIVGIAVCIPVLIIIIVFAAVWLQEVGFI</sequence>
<dbReference type="EMBL" id="DS268550">
    <property type="protein sequence ID" value="EFO89118.1"/>
    <property type="molecule type" value="Genomic_DNA"/>
</dbReference>
<feature type="compositionally biased region" description="Polar residues" evidence="1">
    <location>
        <begin position="40"/>
        <end position="58"/>
    </location>
</feature>
<feature type="transmembrane region" description="Helical" evidence="2">
    <location>
        <begin position="110"/>
        <end position="134"/>
    </location>
</feature>
<dbReference type="OrthoDB" id="5788260at2759"/>
<feature type="region of interest" description="Disordered" evidence="1">
    <location>
        <begin position="38"/>
        <end position="61"/>
    </location>
</feature>
<keyword evidence="4" id="KW-1185">Reference proteome</keyword>
<keyword evidence="2" id="KW-0812">Transmembrane</keyword>
<protein>
    <submittedName>
        <fullName evidence="3">Uncharacterized protein</fullName>
    </submittedName>
</protein>
<evidence type="ECO:0000256" key="1">
    <source>
        <dbReference type="SAM" id="MobiDB-lite"/>
    </source>
</evidence>
<organism evidence="4">
    <name type="scientific">Caenorhabditis remanei</name>
    <name type="common">Caenorhabditis vulgaris</name>
    <dbReference type="NCBI Taxonomy" id="31234"/>
    <lineage>
        <taxon>Eukaryota</taxon>
        <taxon>Metazoa</taxon>
        <taxon>Ecdysozoa</taxon>
        <taxon>Nematoda</taxon>
        <taxon>Chromadorea</taxon>
        <taxon>Rhabditida</taxon>
        <taxon>Rhabditina</taxon>
        <taxon>Rhabditomorpha</taxon>
        <taxon>Rhabditoidea</taxon>
        <taxon>Rhabditidae</taxon>
        <taxon>Peloderinae</taxon>
        <taxon>Caenorhabditis</taxon>
    </lineage>
</organism>
<dbReference type="AlphaFoldDB" id="E3N7R0"/>
<dbReference type="OMA" id="CEYRRDQ"/>
<dbReference type="eggNOG" id="ENOG502SEV7">
    <property type="taxonomic scope" value="Eukaryota"/>
</dbReference>
<name>E3N7R0_CAERE</name>
<keyword evidence="2" id="KW-1133">Transmembrane helix</keyword>
<evidence type="ECO:0000313" key="3">
    <source>
        <dbReference type="EMBL" id="EFO89118.1"/>
    </source>
</evidence>
<evidence type="ECO:0000313" key="4">
    <source>
        <dbReference type="Proteomes" id="UP000008281"/>
    </source>
</evidence>
<proteinExistence type="predicted"/>
<dbReference type="FunCoup" id="E3N7R0">
    <property type="interactions" value="396"/>
</dbReference>
<accession>E3N7R0</accession>
<dbReference type="InParanoid" id="E3N7R0"/>
<feature type="compositionally biased region" description="Basic and acidic residues" evidence="1">
    <location>
        <begin position="1"/>
        <end position="15"/>
    </location>
</feature>
<gene>
    <name evidence="3" type="ORF">CRE_14917</name>
</gene>